<organism evidence="1">
    <name type="scientific">Desulfobacca acetoxidans</name>
    <dbReference type="NCBI Taxonomy" id="60893"/>
    <lineage>
        <taxon>Bacteria</taxon>
        <taxon>Pseudomonadati</taxon>
        <taxon>Thermodesulfobacteriota</taxon>
        <taxon>Desulfobaccia</taxon>
        <taxon>Desulfobaccales</taxon>
        <taxon>Desulfobaccaceae</taxon>
        <taxon>Desulfobacca</taxon>
    </lineage>
</organism>
<accession>A0A7C3WMV1</accession>
<sequence>MLRIGPAGWDYKDWVQVVYPPGVRGADRLAFLATLFDVVEINVTFYRPIDPRLCHLWLNAVKDAPNFRFTAKLWNVFTHERRLEKETTEQFLAGVQPLLRAGRLGALLAQFPYSFHNTEENRAYLANIRKAFQDFPLAVEVRHRSWQRREIREFFQEWGLDFCNVDQPMVSYPMGRTAWVTGPRGFLRAHGRRRETWFEFGEDRHARYDYLYSPEELEELAGRVQELLAKAEEVYVIFNNHPAGQAVVNGLELAHRLTGRTFSLPACLLKAFPRLEGLSR</sequence>
<dbReference type="AlphaFoldDB" id="A0A7C3WMV1"/>
<dbReference type="PANTHER" id="PTHR30348:SF13">
    <property type="entry name" value="UPF0759 PROTEIN YUNF"/>
    <property type="match status" value="1"/>
</dbReference>
<dbReference type="PANTHER" id="PTHR30348">
    <property type="entry name" value="UNCHARACTERIZED PROTEIN YECE"/>
    <property type="match status" value="1"/>
</dbReference>
<dbReference type="Pfam" id="PF01904">
    <property type="entry name" value="DUF72"/>
    <property type="match status" value="1"/>
</dbReference>
<dbReference type="InterPro" id="IPR002763">
    <property type="entry name" value="DUF72"/>
</dbReference>
<dbReference type="SUPFAM" id="SSF117396">
    <property type="entry name" value="TM1631-like"/>
    <property type="match status" value="1"/>
</dbReference>
<evidence type="ECO:0000313" key="1">
    <source>
        <dbReference type="EMBL" id="HGB15453.1"/>
    </source>
</evidence>
<protein>
    <submittedName>
        <fullName evidence="1">DUF72 domain-containing protein</fullName>
    </submittedName>
</protein>
<reference evidence="1" key="1">
    <citation type="journal article" date="2020" name="mSystems">
        <title>Genome- and Community-Level Interaction Insights into Carbon Utilization and Element Cycling Functions of Hydrothermarchaeota in Hydrothermal Sediment.</title>
        <authorList>
            <person name="Zhou Z."/>
            <person name="Liu Y."/>
            <person name="Xu W."/>
            <person name="Pan J."/>
            <person name="Luo Z.H."/>
            <person name="Li M."/>
        </authorList>
    </citation>
    <scope>NUCLEOTIDE SEQUENCE [LARGE SCALE GENOMIC DNA]</scope>
    <source>
        <strain evidence="1">SpSt-776</strain>
    </source>
</reference>
<dbReference type="EMBL" id="DTHB01000053">
    <property type="protein sequence ID" value="HGB15453.1"/>
    <property type="molecule type" value="Genomic_DNA"/>
</dbReference>
<dbReference type="InterPro" id="IPR036520">
    <property type="entry name" value="UPF0759_sf"/>
</dbReference>
<comment type="caution">
    <text evidence="1">The sequence shown here is derived from an EMBL/GenBank/DDBJ whole genome shotgun (WGS) entry which is preliminary data.</text>
</comment>
<proteinExistence type="predicted"/>
<dbReference type="Gene3D" id="3.20.20.410">
    <property type="entry name" value="Protein of unknown function UPF0759"/>
    <property type="match status" value="1"/>
</dbReference>
<gene>
    <name evidence="1" type="ORF">ENV62_09505</name>
</gene>
<name>A0A7C3WMV1_9BACT</name>